<dbReference type="HAMAP" id="MF_01207">
    <property type="entry name" value="MsrQ"/>
    <property type="match status" value="1"/>
</dbReference>
<keyword evidence="8" id="KW-1003">Cell membrane</keyword>
<comment type="subcellular location">
    <subcellularLocation>
        <location evidence="8">Cell membrane</location>
        <topology evidence="8">Multi-pass membrane protein</topology>
    </subcellularLocation>
    <subcellularLocation>
        <location evidence="1">Membrane</location>
        <topology evidence="1">Multi-pass membrane protein</topology>
    </subcellularLocation>
</comment>
<evidence type="ECO:0000259" key="9">
    <source>
        <dbReference type="Pfam" id="PF01794"/>
    </source>
</evidence>
<comment type="subunit">
    <text evidence="8">Heterodimer of a catalytic subunit (MsrP) and a heme-binding subunit (MsrQ).</text>
</comment>
<keyword evidence="6 8" id="KW-0408">Iron</keyword>
<feature type="transmembrane region" description="Helical" evidence="8">
    <location>
        <begin position="59"/>
        <end position="80"/>
    </location>
</feature>
<feature type="transmembrane region" description="Helical" evidence="8">
    <location>
        <begin position="12"/>
        <end position="39"/>
    </location>
</feature>
<evidence type="ECO:0000313" key="10">
    <source>
        <dbReference type="EMBL" id="MFC4729291.1"/>
    </source>
</evidence>
<keyword evidence="11" id="KW-1185">Reference proteome</keyword>
<evidence type="ECO:0000313" key="11">
    <source>
        <dbReference type="Proteomes" id="UP001595892"/>
    </source>
</evidence>
<evidence type="ECO:0000256" key="6">
    <source>
        <dbReference type="ARBA" id="ARBA00023004"/>
    </source>
</evidence>
<evidence type="ECO:0000256" key="3">
    <source>
        <dbReference type="ARBA" id="ARBA00022617"/>
    </source>
</evidence>
<proteinExistence type="inferred from homology"/>
<comment type="cofactor">
    <cofactor evidence="8">
        <name>FMN</name>
        <dbReference type="ChEBI" id="CHEBI:58210"/>
    </cofactor>
    <text evidence="8">Binds 1 FMN per subunit.</text>
</comment>
<keyword evidence="4 8" id="KW-0812">Transmembrane</keyword>
<comment type="similarity">
    <text evidence="8">Belongs to the MsrQ family.</text>
</comment>
<keyword evidence="5 8" id="KW-1133">Transmembrane helix</keyword>
<dbReference type="InterPro" id="IPR022837">
    <property type="entry name" value="MsrQ-like"/>
</dbReference>
<evidence type="ECO:0000256" key="5">
    <source>
        <dbReference type="ARBA" id="ARBA00022989"/>
    </source>
</evidence>
<dbReference type="InterPro" id="IPR013130">
    <property type="entry name" value="Fe3_Rdtase_TM_dom"/>
</dbReference>
<keyword evidence="8" id="KW-0288">FMN</keyword>
<name>A0ABV9NMC6_9GAMM</name>
<keyword evidence="2 8" id="KW-0813">Transport</keyword>
<organism evidence="10 11">
    <name type="scientific">Coralloluteibacterium thermophilum</name>
    <dbReference type="NCBI Taxonomy" id="2707049"/>
    <lineage>
        <taxon>Bacteria</taxon>
        <taxon>Pseudomonadati</taxon>
        <taxon>Pseudomonadota</taxon>
        <taxon>Gammaproteobacteria</taxon>
        <taxon>Lysobacterales</taxon>
        <taxon>Lysobacteraceae</taxon>
        <taxon>Coralloluteibacterium</taxon>
    </lineage>
</organism>
<keyword evidence="8" id="KW-0285">Flavoprotein</keyword>
<dbReference type="EMBL" id="JBHSGG010000040">
    <property type="protein sequence ID" value="MFC4729291.1"/>
    <property type="molecule type" value="Genomic_DNA"/>
</dbReference>
<dbReference type="Proteomes" id="UP001595892">
    <property type="component" value="Unassembled WGS sequence"/>
</dbReference>
<comment type="cofactor">
    <cofactor evidence="8">
        <name>heme b</name>
        <dbReference type="ChEBI" id="CHEBI:60344"/>
    </cofactor>
    <text evidence="8">Binds 1 heme b (iron(II)-protoporphyrin IX) group per subunit.</text>
</comment>
<comment type="caution">
    <text evidence="10">The sequence shown here is derived from an EMBL/GenBank/DDBJ whole genome shotgun (WGS) entry which is preliminary data.</text>
</comment>
<keyword evidence="8" id="KW-0249">Electron transport</keyword>
<sequence length="225" mass="24712">MTRSLAASRRPVAWGWIVGKGLAHALALLPALVLGLWILQALGGADTLGADPVATITHYTGIWALRMLLVALAITPLRRLTGWNGWVRFRRLLGLYAFVYASLHFATYLFLDLGGLWGQILEDLVKRTYITVGVLAWLILAALAATSTTAAIRRLGRRWAQLHRLVYVAAVLAVLHFVWLVKADLREPALYAALLAVLLGARIVHRLRQRSAVSRSSAARTPAAR</sequence>
<dbReference type="PANTHER" id="PTHR36964">
    <property type="entry name" value="PROTEIN-METHIONINE-SULFOXIDE REDUCTASE HEME-BINDING SUBUNIT MSRQ"/>
    <property type="match status" value="1"/>
</dbReference>
<accession>A0ABV9NMC6</accession>
<protein>
    <recommendedName>
        <fullName evidence="8">Protein-methionine-sulfoxide reductase heme-binding subunit MsrQ</fullName>
    </recommendedName>
    <alternativeName>
        <fullName evidence="8">Flavocytochrome MsrQ</fullName>
    </alternativeName>
</protein>
<dbReference type="Pfam" id="PF01794">
    <property type="entry name" value="Ferric_reduct"/>
    <property type="match status" value="1"/>
</dbReference>
<feature type="transmembrane region" description="Helical" evidence="8">
    <location>
        <begin position="164"/>
        <end position="182"/>
    </location>
</feature>
<keyword evidence="8" id="KW-0479">Metal-binding</keyword>
<dbReference type="RefSeq" id="WP_377005368.1">
    <property type="nucleotide sequence ID" value="NZ_JBHSGG010000040.1"/>
</dbReference>
<comment type="function">
    <text evidence="8">Part of the MsrPQ system that repairs oxidized periplasmic proteins containing methionine sulfoxide residues (Met-O), using respiratory chain electrons. Thus protects these proteins from oxidative-stress damage caused by reactive species of oxygen and chlorine generated by the host defense mechanisms. MsrPQ is essential for the maintenance of envelope integrity under bleach stress, rescuing a wide series of structurally unrelated periplasmic proteins from methionine oxidation. MsrQ provides electrons for reduction to the reductase catalytic subunit MsrP, using the quinone pool of the respiratory chain.</text>
</comment>
<feature type="transmembrane region" description="Helical" evidence="8">
    <location>
        <begin position="188"/>
        <end position="205"/>
    </location>
</feature>
<evidence type="ECO:0000256" key="8">
    <source>
        <dbReference type="HAMAP-Rule" id="MF_01207"/>
    </source>
</evidence>
<keyword evidence="3 8" id="KW-0349">Heme</keyword>
<evidence type="ECO:0000256" key="1">
    <source>
        <dbReference type="ARBA" id="ARBA00004141"/>
    </source>
</evidence>
<feature type="transmembrane region" description="Helical" evidence="8">
    <location>
        <begin position="92"/>
        <end position="110"/>
    </location>
</feature>
<dbReference type="PANTHER" id="PTHR36964:SF1">
    <property type="entry name" value="PROTEIN-METHIONINE-SULFOXIDE REDUCTASE HEME-BINDING SUBUNIT MSRQ"/>
    <property type="match status" value="1"/>
</dbReference>
<gene>
    <name evidence="8 10" type="primary">msrQ</name>
    <name evidence="10" type="ORF">ACFO3Q_14055</name>
</gene>
<keyword evidence="7 8" id="KW-0472">Membrane</keyword>
<evidence type="ECO:0000256" key="4">
    <source>
        <dbReference type="ARBA" id="ARBA00022692"/>
    </source>
</evidence>
<evidence type="ECO:0000256" key="2">
    <source>
        <dbReference type="ARBA" id="ARBA00022448"/>
    </source>
</evidence>
<feature type="domain" description="Ferric oxidoreductase" evidence="9">
    <location>
        <begin position="60"/>
        <end position="174"/>
    </location>
</feature>
<reference evidence="11" key="1">
    <citation type="journal article" date="2019" name="Int. J. Syst. Evol. Microbiol.">
        <title>The Global Catalogue of Microorganisms (GCM) 10K type strain sequencing project: providing services to taxonomists for standard genome sequencing and annotation.</title>
        <authorList>
            <consortium name="The Broad Institute Genomics Platform"/>
            <consortium name="The Broad Institute Genome Sequencing Center for Infectious Disease"/>
            <person name="Wu L."/>
            <person name="Ma J."/>
        </authorList>
    </citation>
    <scope>NUCLEOTIDE SEQUENCE [LARGE SCALE GENOMIC DNA]</scope>
    <source>
        <strain evidence="11">CGMCC 1.13574</strain>
    </source>
</reference>
<feature type="transmembrane region" description="Helical" evidence="8">
    <location>
        <begin position="130"/>
        <end position="152"/>
    </location>
</feature>
<evidence type="ECO:0000256" key="7">
    <source>
        <dbReference type="ARBA" id="ARBA00023136"/>
    </source>
</evidence>